<feature type="transmembrane region" description="Helical" evidence="5">
    <location>
        <begin position="77"/>
        <end position="93"/>
    </location>
</feature>
<evidence type="ECO:0000256" key="3">
    <source>
        <dbReference type="ARBA" id="ARBA00022989"/>
    </source>
</evidence>
<accession>A0A0J8VCK4</accession>
<evidence type="ECO:0000313" key="8">
    <source>
        <dbReference type="Proteomes" id="UP000240481"/>
    </source>
</evidence>
<dbReference type="PANTHER" id="PTHR43731:SF16">
    <property type="entry name" value="RHOMBOSORTASE"/>
    <property type="match status" value="1"/>
</dbReference>
<evidence type="ECO:0000256" key="2">
    <source>
        <dbReference type="ARBA" id="ARBA00022692"/>
    </source>
</evidence>
<dbReference type="AlphaFoldDB" id="A0A0J8VCK4"/>
<keyword evidence="3 5" id="KW-1133">Transmembrane helix</keyword>
<keyword evidence="8" id="KW-1185">Reference proteome</keyword>
<name>A0A0J8VCK4_9GAMM</name>
<evidence type="ECO:0000259" key="6">
    <source>
        <dbReference type="Pfam" id="PF01694"/>
    </source>
</evidence>
<dbReference type="SUPFAM" id="SSF144091">
    <property type="entry name" value="Rhomboid-like"/>
    <property type="match status" value="1"/>
</dbReference>
<dbReference type="PANTHER" id="PTHR43731">
    <property type="entry name" value="RHOMBOID PROTEASE"/>
    <property type="match status" value="1"/>
</dbReference>
<dbReference type="Pfam" id="PF01694">
    <property type="entry name" value="Rhomboid"/>
    <property type="match status" value="1"/>
</dbReference>
<reference evidence="7 8" key="1">
    <citation type="submission" date="2018-01" db="EMBL/GenBank/DDBJ databases">
        <title>Whole genome sequencing of Histamine producing bacteria.</title>
        <authorList>
            <person name="Butler K."/>
        </authorList>
    </citation>
    <scope>NUCLEOTIDE SEQUENCE [LARGE SCALE GENOMIC DNA]</scope>
    <source>
        <strain evidence="7 8">DSM 24669</strain>
    </source>
</reference>
<dbReference type="InterPro" id="IPR050925">
    <property type="entry name" value="Rhomboid_protease_S54"/>
</dbReference>
<keyword evidence="2 5" id="KW-0812">Transmembrane</keyword>
<evidence type="ECO:0000256" key="1">
    <source>
        <dbReference type="ARBA" id="ARBA00004141"/>
    </source>
</evidence>
<dbReference type="GO" id="GO:0004252">
    <property type="term" value="F:serine-type endopeptidase activity"/>
    <property type="evidence" value="ECO:0007669"/>
    <property type="project" value="InterPro"/>
</dbReference>
<dbReference type="Gene3D" id="1.20.1540.10">
    <property type="entry name" value="Rhomboid-like"/>
    <property type="match status" value="1"/>
</dbReference>
<evidence type="ECO:0000256" key="4">
    <source>
        <dbReference type="ARBA" id="ARBA00023136"/>
    </source>
</evidence>
<proteinExistence type="predicted"/>
<comment type="subcellular location">
    <subcellularLocation>
        <location evidence="1">Membrane</location>
        <topology evidence="1">Multi-pass membrane protein</topology>
    </subcellularLocation>
</comment>
<sequence length="184" mass="20304">MSTRHYLVFAVLLGIIAQLPQLQPLLVWERSLILNGEVWRILTGNVTHTNWPHLMMNTFAFIIITFIFRKHIAAKQYTLLIVTISLIIGLCIFTTNMSWYAGFSGVLHGLFGWGAIQDIKSKTKGGWLLLAGLIAKIGWEQIFGGSVSSEALIGARVATEAHLFGAIAGTLLGWVPLLTNNTDE</sequence>
<organism evidence="7 8">
    <name type="scientific">Photobacterium swingsii</name>
    <dbReference type="NCBI Taxonomy" id="680026"/>
    <lineage>
        <taxon>Bacteria</taxon>
        <taxon>Pseudomonadati</taxon>
        <taxon>Pseudomonadota</taxon>
        <taxon>Gammaproteobacteria</taxon>
        <taxon>Vibrionales</taxon>
        <taxon>Vibrionaceae</taxon>
        <taxon>Photobacterium</taxon>
    </lineage>
</organism>
<dbReference type="OrthoDB" id="196054at2"/>
<gene>
    <name evidence="7" type="primary">rrtA</name>
    <name evidence="7" type="ORF">C9I94_16725</name>
</gene>
<comment type="caution">
    <text evidence="7">The sequence shown here is derived from an EMBL/GenBank/DDBJ whole genome shotgun (WGS) entry which is preliminary data.</text>
</comment>
<dbReference type="STRING" id="680026.AB733_12705"/>
<dbReference type="EMBL" id="PYLZ01000009">
    <property type="protein sequence ID" value="PSW23264.1"/>
    <property type="molecule type" value="Genomic_DNA"/>
</dbReference>
<evidence type="ECO:0000313" key="7">
    <source>
        <dbReference type="EMBL" id="PSW23264.1"/>
    </source>
</evidence>
<dbReference type="NCBIfam" id="TIGR03902">
    <property type="entry name" value="rhom_GG_sort"/>
    <property type="match status" value="1"/>
</dbReference>
<protein>
    <submittedName>
        <fullName evidence="7">Rhombosortase</fullName>
    </submittedName>
</protein>
<dbReference type="Proteomes" id="UP000240481">
    <property type="component" value="Unassembled WGS sequence"/>
</dbReference>
<dbReference type="InterPro" id="IPR035952">
    <property type="entry name" value="Rhomboid-like_sf"/>
</dbReference>
<dbReference type="InterPro" id="IPR023826">
    <property type="entry name" value="Rhom-like_SP_proteobac"/>
</dbReference>
<feature type="domain" description="Peptidase S54 rhomboid" evidence="6">
    <location>
        <begin position="36"/>
        <end position="175"/>
    </location>
</feature>
<dbReference type="RefSeq" id="WP_048899108.1">
    <property type="nucleotide sequence ID" value="NZ_AP024852.1"/>
</dbReference>
<feature type="transmembrane region" description="Helical" evidence="5">
    <location>
        <begin position="51"/>
        <end position="68"/>
    </location>
</feature>
<dbReference type="GO" id="GO:0016020">
    <property type="term" value="C:membrane"/>
    <property type="evidence" value="ECO:0007669"/>
    <property type="project" value="UniProtKB-SubCell"/>
</dbReference>
<dbReference type="InterPro" id="IPR022764">
    <property type="entry name" value="Peptidase_S54_rhomboid_dom"/>
</dbReference>
<evidence type="ECO:0000256" key="5">
    <source>
        <dbReference type="SAM" id="Phobius"/>
    </source>
</evidence>
<keyword evidence="4 5" id="KW-0472">Membrane</keyword>